<evidence type="ECO:0000256" key="6">
    <source>
        <dbReference type="ARBA" id="ARBA00022741"/>
    </source>
</evidence>
<dbReference type="InterPro" id="IPR050388">
    <property type="entry name" value="ABC_Ni/Peptide_Import"/>
</dbReference>
<evidence type="ECO:0000256" key="8">
    <source>
        <dbReference type="ARBA" id="ARBA00022967"/>
    </source>
</evidence>
<organism evidence="12 13">
    <name type="scientific">Rhodococcoides kroppenstedtii</name>
    <dbReference type="NCBI Taxonomy" id="293050"/>
    <lineage>
        <taxon>Bacteria</taxon>
        <taxon>Bacillati</taxon>
        <taxon>Actinomycetota</taxon>
        <taxon>Actinomycetes</taxon>
        <taxon>Mycobacteriales</taxon>
        <taxon>Nocardiaceae</taxon>
        <taxon>Rhodococcoides</taxon>
    </lineage>
</organism>
<feature type="region of interest" description="Disordered" evidence="10">
    <location>
        <begin position="344"/>
        <end position="380"/>
    </location>
</feature>
<keyword evidence="9" id="KW-0472">Membrane</keyword>
<dbReference type="InterPro" id="IPR017871">
    <property type="entry name" value="ABC_transporter-like_CS"/>
</dbReference>
<dbReference type="Gene3D" id="3.40.50.300">
    <property type="entry name" value="P-loop containing nucleotide triphosphate hydrolases"/>
    <property type="match status" value="1"/>
</dbReference>
<evidence type="ECO:0000313" key="13">
    <source>
        <dbReference type="Proteomes" id="UP001520140"/>
    </source>
</evidence>
<gene>
    <name evidence="12" type="ORF">HQ605_12080</name>
</gene>
<sequence length="380" mass="40235">MLDDAPHSLGTGDSLLAIDGLRVEFRTEAGWTPVVTDAHLDLAPGGTRALVGESGSGKTVTALAVLGLLPKHNSRVAAGSIEFGGDELLGKSERQMQRIRGREIAMIFQEPMTSLNPVFTVGEQIAETVRIHRGTTRKRAWARAVEVLDLVGIPAAARRAKDYPHSFSGGMRQRAMIAMSIACEPKLLIADEPTTALDVTVQAGILALLRRLRSELGTAVLLVTHDLGVVADFCDEVTVMYAGEPVETGPVGPLFADPLHPYTSGLLASLPQRIAPGDDLVAIPGMVPRPEQMPVGCRFAPRCTHARAGVCDGDHPPLVPMGGDRSTRCVRVVGGDVTDLLPPLSARAVPARRAEPLEAADPTDTGTPNTTTPDSTETRA</sequence>
<dbReference type="PROSITE" id="PS50893">
    <property type="entry name" value="ABC_TRANSPORTER_2"/>
    <property type="match status" value="1"/>
</dbReference>
<evidence type="ECO:0000256" key="7">
    <source>
        <dbReference type="ARBA" id="ARBA00022840"/>
    </source>
</evidence>
<feature type="domain" description="ABC transporter" evidence="11">
    <location>
        <begin position="18"/>
        <end position="267"/>
    </location>
</feature>
<dbReference type="NCBIfam" id="TIGR01727">
    <property type="entry name" value="oligo_HPY"/>
    <property type="match status" value="1"/>
</dbReference>
<dbReference type="PROSITE" id="PS00211">
    <property type="entry name" value="ABC_TRANSPORTER_1"/>
    <property type="match status" value="1"/>
</dbReference>
<comment type="similarity">
    <text evidence="2">Belongs to the ABC transporter superfamily.</text>
</comment>
<dbReference type="PANTHER" id="PTHR43297:SF14">
    <property type="entry name" value="ATPASE AAA-TYPE CORE DOMAIN-CONTAINING PROTEIN"/>
    <property type="match status" value="1"/>
</dbReference>
<dbReference type="SMART" id="SM00382">
    <property type="entry name" value="AAA"/>
    <property type="match status" value="1"/>
</dbReference>
<dbReference type="InterPro" id="IPR013563">
    <property type="entry name" value="Oligopep_ABC_C"/>
</dbReference>
<comment type="subcellular location">
    <subcellularLocation>
        <location evidence="1">Cell membrane</location>
        <topology evidence="1">Peripheral membrane protein</topology>
    </subcellularLocation>
</comment>
<keyword evidence="6" id="KW-0547">Nucleotide-binding</keyword>
<dbReference type="Proteomes" id="UP001520140">
    <property type="component" value="Unassembled WGS sequence"/>
</dbReference>
<keyword evidence="13" id="KW-1185">Reference proteome</keyword>
<dbReference type="Pfam" id="PF00005">
    <property type="entry name" value="ABC_tran"/>
    <property type="match status" value="1"/>
</dbReference>
<protein>
    <submittedName>
        <fullName evidence="12">ABC transporter ATP-binding protein</fullName>
    </submittedName>
</protein>
<feature type="compositionally biased region" description="Low complexity" evidence="10">
    <location>
        <begin position="362"/>
        <end position="380"/>
    </location>
</feature>
<evidence type="ECO:0000256" key="4">
    <source>
        <dbReference type="ARBA" id="ARBA00022475"/>
    </source>
</evidence>
<reference evidence="12 13" key="1">
    <citation type="submission" date="2020-06" db="EMBL/GenBank/DDBJ databases">
        <title>Taxonomy, biology and ecology of Rhodococcus bacteria occurring in California pistachio and other woody hosts as revealed by genome sequence analyses.</title>
        <authorList>
            <person name="Gai Y."/>
            <person name="Riely B."/>
        </authorList>
    </citation>
    <scope>NUCLEOTIDE SEQUENCE [LARGE SCALE GENOMIC DNA]</scope>
    <source>
        <strain evidence="12 13">BP-284</strain>
    </source>
</reference>
<evidence type="ECO:0000256" key="3">
    <source>
        <dbReference type="ARBA" id="ARBA00022448"/>
    </source>
</evidence>
<keyword evidence="8" id="KW-1278">Translocase</keyword>
<dbReference type="CDD" id="cd03257">
    <property type="entry name" value="ABC_NikE_OppD_transporters"/>
    <property type="match status" value="1"/>
</dbReference>
<proteinExistence type="inferred from homology"/>
<dbReference type="PANTHER" id="PTHR43297">
    <property type="entry name" value="OLIGOPEPTIDE TRANSPORT ATP-BINDING PROTEIN APPD"/>
    <property type="match status" value="1"/>
</dbReference>
<keyword evidence="5" id="KW-0997">Cell inner membrane</keyword>
<dbReference type="InterPro" id="IPR003439">
    <property type="entry name" value="ABC_transporter-like_ATP-bd"/>
</dbReference>
<accession>A0ABS7NW03</accession>
<comment type="caution">
    <text evidence="12">The sequence shown here is derived from an EMBL/GenBank/DDBJ whole genome shotgun (WGS) entry which is preliminary data.</text>
</comment>
<keyword evidence="7 12" id="KW-0067">ATP-binding</keyword>
<dbReference type="EMBL" id="JABUKG010000011">
    <property type="protein sequence ID" value="MBY6321565.1"/>
    <property type="molecule type" value="Genomic_DNA"/>
</dbReference>
<dbReference type="InterPro" id="IPR027417">
    <property type="entry name" value="P-loop_NTPase"/>
</dbReference>
<evidence type="ECO:0000256" key="2">
    <source>
        <dbReference type="ARBA" id="ARBA00005417"/>
    </source>
</evidence>
<evidence type="ECO:0000259" key="11">
    <source>
        <dbReference type="PROSITE" id="PS50893"/>
    </source>
</evidence>
<evidence type="ECO:0000256" key="9">
    <source>
        <dbReference type="ARBA" id="ARBA00023136"/>
    </source>
</evidence>
<dbReference type="GO" id="GO:0005524">
    <property type="term" value="F:ATP binding"/>
    <property type="evidence" value="ECO:0007669"/>
    <property type="project" value="UniProtKB-KW"/>
</dbReference>
<keyword evidence="4" id="KW-1003">Cell membrane</keyword>
<evidence type="ECO:0000256" key="5">
    <source>
        <dbReference type="ARBA" id="ARBA00022519"/>
    </source>
</evidence>
<name>A0ABS7NW03_9NOCA</name>
<dbReference type="Pfam" id="PF08352">
    <property type="entry name" value="oligo_HPY"/>
    <property type="match status" value="1"/>
</dbReference>
<evidence type="ECO:0000256" key="10">
    <source>
        <dbReference type="SAM" id="MobiDB-lite"/>
    </source>
</evidence>
<dbReference type="SUPFAM" id="SSF52540">
    <property type="entry name" value="P-loop containing nucleoside triphosphate hydrolases"/>
    <property type="match status" value="1"/>
</dbReference>
<dbReference type="InterPro" id="IPR003593">
    <property type="entry name" value="AAA+_ATPase"/>
</dbReference>
<evidence type="ECO:0000313" key="12">
    <source>
        <dbReference type="EMBL" id="MBY6321565.1"/>
    </source>
</evidence>
<evidence type="ECO:0000256" key="1">
    <source>
        <dbReference type="ARBA" id="ARBA00004202"/>
    </source>
</evidence>
<keyword evidence="3" id="KW-0813">Transport</keyword>